<evidence type="ECO:0000256" key="10">
    <source>
        <dbReference type="ARBA" id="ARBA00023288"/>
    </source>
</evidence>
<keyword evidence="4" id="KW-0336">GPI-anchor</keyword>
<dbReference type="InterPro" id="IPR024571">
    <property type="entry name" value="ERAP1-like_C_dom"/>
</dbReference>
<evidence type="ECO:0000259" key="11">
    <source>
        <dbReference type="Pfam" id="PF01433"/>
    </source>
</evidence>
<dbReference type="GO" id="GO:0043171">
    <property type="term" value="P:peptide catabolic process"/>
    <property type="evidence" value="ECO:0007669"/>
    <property type="project" value="TreeGrafter"/>
</dbReference>
<comment type="subcellular location">
    <subcellularLocation>
        <location evidence="2">Cell membrane</location>
        <topology evidence="2">Lipid-anchor</topology>
        <topology evidence="2">GPI-anchor</topology>
    </subcellularLocation>
</comment>
<feature type="domain" description="ERAP1-like C-terminal" evidence="12">
    <location>
        <begin position="401"/>
        <end position="716"/>
    </location>
</feature>
<keyword evidence="4" id="KW-0325">Glycoprotein</keyword>
<dbReference type="InterPro" id="IPR014782">
    <property type="entry name" value="Peptidase_M1_dom"/>
</dbReference>
<protein>
    <recommendedName>
        <fullName evidence="16">Aminopeptidase</fullName>
    </recommendedName>
</protein>
<dbReference type="Gene3D" id="2.60.40.1730">
    <property type="entry name" value="tricorn interacting facor f3 domain"/>
    <property type="match status" value="1"/>
</dbReference>
<evidence type="ECO:0000256" key="5">
    <source>
        <dbReference type="ARBA" id="ARBA00022670"/>
    </source>
</evidence>
<evidence type="ECO:0000313" key="15">
    <source>
        <dbReference type="Proteomes" id="UP001461498"/>
    </source>
</evidence>
<dbReference type="InterPro" id="IPR027268">
    <property type="entry name" value="Peptidase_M4/M1_CTD_sf"/>
</dbReference>
<gene>
    <name evidence="14" type="ORF">O3M35_009407</name>
</gene>
<name>A0AAW1D2T2_9HEMI</name>
<dbReference type="GO" id="GO:0070006">
    <property type="term" value="F:metalloaminopeptidase activity"/>
    <property type="evidence" value="ECO:0007669"/>
    <property type="project" value="TreeGrafter"/>
</dbReference>
<dbReference type="SUPFAM" id="SSF63737">
    <property type="entry name" value="Leukotriene A4 hydrolase N-terminal domain"/>
    <property type="match status" value="1"/>
</dbReference>
<keyword evidence="5" id="KW-0645">Protease</keyword>
<reference evidence="14 15" key="1">
    <citation type="submission" date="2022-12" db="EMBL/GenBank/DDBJ databases">
        <title>Chromosome-level genome assembly of true bugs.</title>
        <authorList>
            <person name="Ma L."/>
            <person name="Li H."/>
        </authorList>
    </citation>
    <scope>NUCLEOTIDE SEQUENCE [LARGE SCALE GENOMIC DNA]</scope>
    <source>
        <strain evidence="14">Lab_2022b</strain>
    </source>
</reference>
<evidence type="ECO:0000256" key="6">
    <source>
        <dbReference type="ARBA" id="ARBA00022723"/>
    </source>
</evidence>
<evidence type="ECO:0000256" key="1">
    <source>
        <dbReference type="ARBA" id="ARBA00001947"/>
    </source>
</evidence>
<dbReference type="Gene3D" id="2.60.40.1910">
    <property type="match status" value="1"/>
</dbReference>
<evidence type="ECO:0000256" key="8">
    <source>
        <dbReference type="ARBA" id="ARBA00022833"/>
    </source>
</evidence>
<evidence type="ECO:0000259" key="12">
    <source>
        <dbReference type="Pfam" id="PF11838"/>
    </source>
</evidence>
<organism evidence="14 15">
    <name type="scientific">Rhynocoris fuscipes</name>
    <dbReference type="NCBI Taxonomy" id="488301"/>
    <lineage>
        <taxon>Eukaryota</taxon>
        <taxon>Metazoa</taxon>
        <taxon>Ecdysozoa</taxon>
        <taxon>Arthropoda</taxon>
        <taxon>Hexapoda</taxon>
        <taxon>Insecta</taxon>
        <taxon>Pterygota</taxon>
        <taxon>Neoptera</taxon>
        <taxon>Paraneoptera</taxon>
        <taxon>Hemiptera</taxon>
        <taxon>Heteroptera</taxon>
        <taxon>Panheteroptera</taxon>
        <taxon>Cimicomorpha</taxon>
        <taxon>Reduviidae</taxon>
        <taxon>Harpactorinae</taxon>
        <taxon>Harpactorini</taxon>
        <taxon>Rhynocoris</taxon>
    </lineage>
</organism>
<proteinExistence type="inferred from homology"/>
<dbReference type="Pfam" id="PF01433">
    <property type="entry name" value="Peptidase_M1"/>
    <property type="match status" value="1"/>
</dbReference>
<keyword evidence="9" id="KW-0482">Metalloprotease</keyword>
<evidence type="ECO:0000259" key="13">
    <source>
        <dbReference type="Pfam" id="PF17900"/>
    </source>
</evidence>
<sequence>MTHFQPNFARRVFPCFDDPNYHSKFQLNVVRESDENIVALSNTHIERETHDFPEKNLITSHFAKTRPIPIHMLAFTIGKFAYIPSTPTPAGLYIAAYTRNDLVDETEQFREMALGIAAEAEKLFYLKIPVPKLDFIGVPRTILTLENIGLITMEEKFLMLSEKITAWDHMKTEIVTATEIANVWLSSYVLIKMWDDFWLKVGLAGFLGHILVELYHTDFSNLWIAIATKTFAAMRLDGHLESYPISEEGFKKISISKLYKTLRFNKSMAVVLMVFYGRLRIFRNILYKYFLSETVLSAPKFYSITEQILKFNPAPIFDSFTRQKGYPVLDVRSFYGQSYLIEQRSFVNNKYSKRNPAESKYHYRWNIPIYYICETNPKKIRFLLMDTKQKKVTIEIAAGNWILLNHRHVGYYRVNYSLEKWANFAHILMKKPEVFEPEDIAGLIEDAFCLAHAGYFHYNVPFNLTVYLHFHKELNAFPWRIVSKNLYDILYHFLDTPGVIPFLMYARSLLKGTYNENIWKMEDDSIMDKITKTEILNLGCWAEDAEILEKAREFFIQWLDLNATYNPNILQIILKYGMHTETSAELWERVFRRYKRLEQNDENKDLCWTALASAKKSDLIADLLEHENQNLHYLSQADVLRKRIKPLICNHYAAMPLWNFLKKNVKFFLSQKLITRQTYRRFVSDVVSKLNDEAKLKEVNIFLNEYPLTTCMKRAIESLQNNLNWKKAYYDVMCEWLHLYVTGIEEETAVEVEEEQDEILEEIAEEEEKNDDY</sequence>
<dbReference type="Gene3D" id="1.10.390.10">
    <property type="entry name" value="Neutral Protease Domain 2"/>
    <property type="match status" value="1"/>
</dbReference>
<dbReference type="GO" id="GO:0042277">
    <property type="term" value="F:peptide binding"/>
    <property type="evidence" value="ECO:0007669"/>
    <property type="project" value="TreeGrafter"/>
</dbReference>
<dbReference type="PANTHER" id="PTHR11533:SF21">
    <property type="entry name" value="AMINOPEPTIDASE"/>
    <property type="match status" value="1"/>
</dbReference>
<dbReference type="InterPro" id="IPR050344">
    <property type="entry name" value="Peptidase_M1_aminopeptidases"/>
</dbReference>
<dbReference type="GO" id="GO:0005886">
    <property type="term" value="C:plasma membrane"/>
    <property type="evidence" value="ECO:0007669"/>
    <property type="project" value="UniProtKB-SubCell"/>
</dbReference>
<keyword evidence="6" id="KW-0479">Metal-binding</keyword>
<dbReference type="GO" id="GO:0005737">
    <property type="term" value="C:cytoplasm"/>
    <property type="evidence" value="ECO:0007669"/>
    <property type="project" value="TreeGrafter"/>
</dbReference>
<dbReference type="Pfam" id="PF11838">
    <property type="entry name" value="ERAP1_C"/>
    <property type="match status" value="1"/>
</dbReference>
<dbReference type="Pfam" id="PF17900">
    <property type="entry name" value="Peptidase_M1_N"/>
    <property type="match status" value="1"/>
</dbReference>
<dbReference type="GO" id="GO:0006508">
    <property type="term" value="P:proteolysis"/>
    <property type="evidence" value="ECO:0007669"/>
    <property type="project" value="UniProtKB-KW"/>
</dbReference>
<feature type="domain" description="Aminopeptidase N-like N-terminal" evidence="13">
    <location>
        <begin position="1"/>
        <end position="69"/>
    </location>
</feature>
<dbReference type="PANTHER" id="PTHR11533">
    <property type="entry name" value="PROTEASE M1 ZINC METALLOPROTEASE"/>
    <property type="match status" value="1"/>
</dbReference>
<evidence type="ECO:0000256" key="7">
    <source>
        <dbReference type="ARBA" id="ARBA00022801"/>
    </source>
</evidence>
<dbReference type="GO" id="GO:0005615">
    <property type="term" value="C:extracellular space"/>
    <property type="evidence" value="ECO:0007669"/>
    <property type="project" value="TreeGrafter"/>
</dbReference>
<keyword evidence="4" id="KW-0472">Membrane</keyword>
<dbReference type="Proteomes" id="UP001461498">
    <property type="component" value="Unassembled WGS sequence"/>
</dbReference>
<evidence type="ECO:0000256" key="2">
    <source>
        <dbReference type="ARBA" id="ARBA00004609"/>
    </source>
</evidence>
<evidence type="ECO:0000256" key="4">
    <source>
        <dbReference type="ARBA" id="ARBA00022622"/>
    </source>
</evidence>
<dbReference type="AlphaFoldDB" id="A0AAW1D2T2"/>
<evidence type="ECO:0008006" key="16">
    <source>
        <dbReference type="Google" id="ProtNLM"/>
    </source>
</evidence>
<keyword evidence="15" id="KW-1185">Reference proteome</keyword>
<dbReference type="Gene3D" id="1.25.50.20">
    <property type="match status" value="1"/>
</dbReference>
<evidence type="ECO:0000313" key="14">
    <source>
        <dbReference type="EMBL" id="KAK9505324.1"/>
    </source>
</evidence>
<comment type="cofactor">
    <cofactor evidence="1">
        <name>Zn(2+)</name>
        <dbReference type="ChEBI" id="CHEBI:29105"/>
    </cofactor>
</comment>
<dbReference type="EMBL" id="JAPXFL010000006">
    <property type="protein sequence ID" value="KAK9505324.1"/>
    <property type="molecule type" value="Genomic_DNA"/>
</dbReference>
<comment type="similarity">
    <text evidence="3">Belongs to the peptidase M1 family.</text>
</comment>
<keyword evidence="10" id="KW-0449">Lipoprotein</keyword>
<dbReference type="FunFam" id="2.60.40.1910:FF:000006">
    <property type="entry name" value="Aminopeptidase"/>
    <property type="match status" value="1"/>
</dbReference>
<dbReference type="SUPFAM" id="SSF55486">
    <property type="entry name" value="Metalloproteases ('zincins'), catalytic domain"/>
    <property type="match status" value="1"/>
</dbReference>
<evidence type="ECO:0000256" key="3">
    <source>
        <dbReference type="ARBA" id="ARBA00010136"/>
    </source>
</evidence>
<evidence type="ECO:0000256" key="9">
    <source>
        <dbReference type="ARBA" id="ARBA00023049"/>
    </source>
</evidence>
<dbReference type="GO" id="GO:0008270">
    <property type="term" value="F:zinc ion binding"/>
    <property type="evidence" value="ECO:0007669"/>
    <property type="project" value="InterPro"/>
</dbReference>
<dbReference type="PRINTS" id="PR00756">
    <property type="entry name" value="ALADIPTASE"/>
</dbReference>
<comment type="caution">
    <text evidence="14">The sequence shown here is derived from an EMBL/GenBank/DDBJ whole genome shotgun (WGS) entry which is preliminary data.</text>
</comment>
<dbReference type="InterPro" id="IPR001930">
    <property type="entry name" value="Peptidase_M1"/>
</dbReference>
<feature type="domain" description="Peptidase M1 membrane alanine aminopeptidase" evidence="11">
    <location>
        <begin position="120"/>
        <end position="274"/>
    </location>
</feature>
<dbReference type="GO" id="GO:0098552">
    <property type="term" value="C:side of membrane"/>
    <property type="evidence" value="ECO:0007669"/>
    <property type="project" value="UniProtKB-KW"/>
</dbReference>
<keyword evidence="7" id="KW-0378">Hydrolase</keyword>
<dbReference type="InterPro" id="IPR045357">
    <property type="entry name" value="Aminopeptidase_N-like_N"/>
</dbReference>
<dbReference type="InterPro" id="IPR042097">
    <property type="entry name" value="Aminopeptidase_N-like_N_sf"/>
</dbReference>
<accession>A0AAW1D2T2</accession>
<keyword evidence="8" id="KW-0862">Zinc</keyword>